<reference evidence="2 3" key="2">
    <citation type="journal article" date="2010" name="PLoS ONE">
        <title>Complete genome sequence of the multiresistant taxonomic outlier Pseudomonas aeruginosa PA7.</title>
        <authorList>
            <person name="Roy P.H."/>
            <person name="Tetu S.G."/>
            <person name="Larouche A."/>
            <person name="Elbourne L."/>
            <person name="Tremblay S."/>
            <person name="Ren Q."/>
            <person name="Dodson R."/>
            <person name="Harkins D."/>
            <person name="Shay R."/>
            <person name="Watkins K."/>
            <person name="Mahamoud Y."/>
            <person name="Paulsen I.T."/>
        </authorList>
    </citation>
    <scope>NUCLEOTIDE SEQUENCE [LARGE SCALE GENOMIC DNA]</scope>
    <source>
        <strain evidence="2 3">PA7</strain>
    </source>
</reference>
<reference evidence="2 3" key="1">
    <citation type="submission" date="2007-06" db="EMBL/GenBank/DDBJ databases">
        <authorList>
            <person name="Dodson R.J."/>
            <person name="Harkins D."/>
            <person name="Paulsen I.T."/>
        </authorList>
    </citation>
    <scope>NUCLEOTIDE SEQUENCE [LARGE SCALE GENOMIC DNA]</scope>
    <source>
        <strain evidence="2 3">PA7</strain>
    </source>
</reference>
<gene>
    <name evidence="2" type="ordered locus">PSPA7_6471</name>
</gene>
<accession>A0A4D6FTZ0</accession>
<keyword evidence="1" id="KW-0472">Membrane</keyword>
<proteinExistence type="predicted"/>
<feature type="transmembrane region" description="Helical" evidence="1">
    <location>
        <begin position="98"/>
        <end position="115"/>
    </location>
</feature>
<evidence type="ECO:0000313" key="3">
    <source>
        <dbReference type="Proteomes" id="UP000001582"/>
    </source>
</evidence>
<name>A0A4D6FTZ0_PSEP7</name>
<dbReference type="AlphaFoldDB" id="A0A4D6FTZ0"/>
<feature type="transmembrane region" description="Helical" evidence="1">
    <location>
        <begin position="12"/>
        <end position="37"/>
    </location>
</feature>
<keyword evidence="1" id="KW-1133">Transmembrane helix</keyword>
<feature type="transmembrane region" description="Helical" evidence="1">
    <location>
        <begin position="175"/>
        <end position="202"/>
    </location>
</feature>
<sequence length="542" mass="59937">MRQAVDLGGGRRSALGGVLVGLLGPALLALALLLFLLEGWKPIEQMDDAYISYRYAQNLVNGHGLVFNAGEWVEGYTNLSWTLMVAAGMWLGMDGPQAGHWLGLFCGLGLLWASYRYAQLVLPRGGHWLAGVAPLLILASNSFACWSLSGLETPLFAWAVTAALRAYALGRMGQVAAWSICASLTRPEGALLAGVLLGWDWLMRVRQRRPCDLKGVLRLSGPVLAYAIYFLGHLLFRLHYYGDYVPNTFHAKVGGIPLSRGFDYLYGFLKDGAGLLLLPALWGWRRFPEVRMGVAYLLATCLYILLVGGDVFSHGRFLLPVFPVLVVAALAGVYHVARQRRIFGWLLGATLPASMLVALYIGDGSAGRLLVNAVQSTDAAQFPYSAKRAQARNHRFIFTAEHMRQWMQRLARLQPPVRLVAAIGIGQPGYFAGDMRILDLVGLTDRHIAKSERTLPNTLILPGHHRTDAPYALARKPDVIMIPRKDDPNILIPLPAMRDLWNQPALQEEYYWDDDLGTYLRKPELRRRAQSPRGHAGEAPPA</sequence>
<dbReference type="KEGG" id="pap:PSPA7_6471"/>
<feature type="transmembrane region" description="Helical" evidence="1">
    <location>
        <begin position="223"/>
        <end position="242"/>
    </location>
</feature>
<evidence type="ECO:0008006" key="4">
    <source>
        <dbReference type="Google" id="ProtNLM"/>
    </source>
</evidence>
<feature type="transmembrane region" description="Helical" evidence="1">
    <location>
        <begin position="343"/>
        <end position="362"/>
    </location>
</feature>
<dbReference type="RefSeq" id="WP_041025441.1">
    <property type="nucleotide sequence ID" value="NC_009656.1"/>
</dbReference>
<evidence type="ECO:0000313" key="2">
    <source>
        <dbReference type="EMBL" id="QCB64640.1"/>
    </source>
</evidence>
<keyword evidence="1" id="KW-0812">Transmembrane</keyword>
<organism evidence="2 3">
    <name type="scientific">Pseudomonas paraeruginosa (strain DSM 24068 / PA7)</name>
    <name type="common">Pseudomonas aeruginosa (strain PA7)</name>
    <dbReference type="NCBI Taxonomy" id="381754"/>
    <lineage>
        <taxon>Bacteria</taxon>
        <taxon>Pseudomonadati</taxon>
        <taxon>Pseudomonadota</taxon>
        <taxon>Gammaproteobacteria</taxon>
        <taxon>Pseudomonadales</taxon>
        <taxon>Pseudomonadaceae</taxon>
        <taxon>Pseudomonas</taxon>
        <taxon>Pseudomonas paraeruginosa</taxon>
    </lineage>
</organism>
<feature type="transmembrane region" description="Helical" evidence="1">
    <location>
        <begin position="127"/>
        <end position="149"/>
    </location>
</feature>
<feature type="transmembrane region" description="Helical" evidence="1">
    <location>
        <begin position="262"/>
        <end position="282"/>
    </location>
</feature>
<feature type="transmembrane region" description="Helical" evidence="1">
    <location>
        <begin position="318"/>
        <end position="336"/>
    </location>
</feature>
<feature type="transmembrane region" description="Helical" evidence="1">
    <location>
        <begin position="294"/>
        <end position="312"/>
    </location>
</feature>
<evidence type="ECO:0000256" key="1">
    <source>
        <dbReference type="SAM" id="Phobius"/>
    </source>
</evidence>
<dbReference type="EMBL" id="CP000744">
    <property type="protein sequence ID" value="QCB64640.1"/>
    <property type="molecule type" value="Genomic_DNA"/>
</dbReference>
<protein>
    <recommendedName>
        <fullName evidence="4">Glycosyltransferase RgtA/B/C/D-like domain-containing protein</fullName>
    </recommendedName>
</protein>
<dbReference type="Proteomes" id="UP000001582">
    <property type="component" value="Chromosome"/>
</dbReference>